<comment type="similarity">
    <text evidence="1">Belongs to the phD/YefM antitoxin family.</text>
</comment>
<organism evidence="2">
    <name type="scientific">uncultured Rubrobacteraceae bacterium</name>
    <dbReference type="NCBI Taxonomy" id="349277"/>
    <lineage>
        <taxon>Bacteria</taxon>
        <taxon>Bacillati</taxon>
        <taxon>Actinomycetota</taxon>
        <taxon>Rubrobacteria</taxon>
        <taxon>Rubrobacterales</taxon>
        <taxon>Rubrobacteraceae</taxon>
        <taxon>environmental samples</taxon>
    </lineage>
</organism>
<dbReference type="EMBL" id="CADCVB010000033">
    <property type="protein sequence ID" value="CAA9412497.1"/>
    <property type="molecule type" value="Genomic_DNA"/>
</dbReference>
<dbReference type="AlphaFoldDB" id="A0A6J4PD24"/>
<name>A0A6J4PD24_9ACTN</name>
<gene>
    <name evidence="2" type="ORF">AVDCRST_MAG78-472</name>
</gene>
<protein>
    <recommendedName>
        <fullName evidence="3">Antitoxin</fullName>
    </recommendedName>
</protein>
<accession>A0A6J4PD24</accession>
<dbReference type="InterPro" id="IPR036165">
    <property type="entry name" value="YefM-like_sf"/>
</dbReference>
<proteinExistence type="inferred from homology"/>
<dbReference type="SUPFAM" id="SSF143120">
    <property type="entry name" value="YefM-like"/>
    <property type="match status" value="1"/>
</dbReference>
<sequence length="74" mass="8308">MAMWRVSLEEARVQLLDLIEAAVDGEDVLVASGDRRTVRLVQVDRPECCPRFGSAKGLVTVADDFDESLRVFRE</sequence>
<evidence type="ECO:0008006" key="3">
    <source>
        <dbReference type="Google" id="ProtNLM"/>
    </source>
</evidence>
<evidence type="ECO:0000256" key="1">
    <source>
        <dbReference type="ARBA" id="ARBA00009981"/>
    </source>
</evidence>
<reference evidence="2" key="1">
    <citation type="submission" date="2020-02" db="EMBL/GenBank/DDBJ databases">
        <authorList>
            <person name="Meier V. D."/>
        </authorList>
    </citation>
    <scope>NUCLEOTIDE SEQUENCE</scope>
    <source>
        <strain evidence="2">AVDCRST_MAG78</strain>
    </source>
</reference>
<evidence type="ECO:0000313" key="2">
    <source>
        <dbReference type="EMBL" id="CAA9412497.1"/>
    </source>
</evidence>